<evidence type="ECO:0000256" key="1">
    <source>
        <dbReference type="SAM" id="Phobius"/>
    </source>
</evidence>
<dbReference type="Gene3D" id="1.20.900.10">
    <property type="entry name" value="Dbl homology (DH) domain"/>
    <property type="match status" value="1"/>
</dbReference>
<keyword evidence="1" id="KW-0812">Transmembrane</keyword>
<comment type="caution">
    <text evidence="3">The sequence shown here is derived from an EMBL/GenBank/DDBJ whole genome shotgun (WGS) entry which is preliminary data.</text>
</comment>
<dbReference type="InterPro" id="IPR040181">
    <property type="entry name" value="PKHG5/7"/>
</dbReference>
<organism evidence="3 4">
    <name type="scientific">Dimorphilus gyrociliatus</name>
    <dbReference type="NCBI Taxonomy" id="2664684"/>
    <lineage>
        <taxon>Eukaryota</taxon>
        <taxon>Metazoa</taxon>
        <taxon>Spiralia</taxon>
        <taxon>Lophotrochozoa</taxon>
        <taxon>Annelida</taxon>
        <taxon>Polychaeta</taxon>
        <taxon>Polychaeta incertae sedis</taxon>
        <taxon>Dinophilidae</taxon>
        <taxon>Dimorphilus</taxon>
    </lineage>
</organism>
<gene>
    <name evidence="3" type="ORF">DGYR_LOCUS9145</name>
</gene>
<dbReference type="SUPFAM" id="SSF54236">
    <property type="entry name" value="Ubiquitin-like"/>
    <property type="match status" value="1"/>
</dbReference>
<dbReference type="AlphaFoldDB" id="A0A7I8VXP8"/>
<dbReference type="PROSITE" id="PS50010">
    <property type="entry name" value="DH_2"/>
    <property type="match status" value="1"/>
</dbReference>
<dbReference type="Proteomes" id="UP000549394">
    <property type="component" value="Unassembled WGS sequence"/>
</dbReference>
<dbReference type="GO" id="GO:0007266">
    <property type="term" value="P:Rho protein signal transduction"/>
    <property type="evidence" value="ECO:0007669"/>
    <property type="project" value="TreeGrafter"/>
</dbReference>
<dbReference type="SUPFAM" id="SSF50729">
    <property type="entry name" value="PH domain-like"/>
    <property type="match status" value="1"/>
</dbReference>
<sequence length="700" mass="82885">MHNNEDKRQHYHLKLTNVCRSNSERLQKTMRGIEETKEIVETDGLDNVDFGLIFKPIKQKVRKRSSNFDQLKESFVIRIDFQEKSYDFTIEIKPKKTLRDALFAISKKSGISTLDSSKVEVRIENSRSPLSLDSPVCHLANLTVIATEEKKEFKLISSFSLLFFVCVFCFFFFTFQGFRKAFKTTKINEEDFVNIQDILEQFRHHLPALPSHLYVSATECDSASMILPDSWTVYIDYKKMDEAERKRHNIIWETLQFESSYLKKLKTLVDVYVSPYYNLLQRGFFTDLDMKLVVSNLKEMYFQCCSRWNNVILPFINSIKKGNLMEIEDFKNLYNIRKMSTLGDDDISDLFQEEHIYHMTVDKLKEYIKNVKMNNQDFNKFYSWVNIMLWGLDKHELNSYLTAPMHHLTRHTLFLERLIKSTNEKETLEKCSHRIKNFLKGVEAEICMRERLEVLTEFQTRIESYDFIDPVQNLSETLKKSLRICLTSSMAGCPEDWLRRLIREGVVRMKESHRHHDVILCLFTDFIMICRKGRKVDDRVHLKIYKPPMRLDVISVYQNDSHEFSLVYKNEMNFITSIFVFQSADPWFNDIQRAKCTYREMWDGKKDENDELTYSTRDYSSNDLFPTIDYRHKGEFIHQTPLDKSQSIGNVNTNIKKRPPILKKSHTWGGKDEHKPQLKVPDWNRVQKLVLDGQLEVSDA</sequence>
<dbReference type="InterPro" id="IPR011993">
    <property type="entry name" value="PH-like_dom_sf"/>
</dbReference>
<dbReference type="Pfam" id="PF00621">
    <property type="entry name" value="RhoGEF"/>
    <property type="match status" value="1"/>
</dbReference>
<dbReference type="Gene3D" id="2.30.29.30">
    <property type="entry name" value="Pleckstrin-homology domain (PH domain)/Phosphotyrosine-binding domain (PTB)"/>
    <property type="match status" value="1"/>
</dbReference>
<name>A0A7I8VXP8_9ANNE</name>
<evidence type="ECO:0000259" key="2">
    <source>
        <dbReference type="PROSITE" id="PS50010"/>
    </source>
</evidence>
<reference evidence="3 4" key="1">
    <citation type="submission" date="2020-08" db="EMBL/GenBank/DDBJ databases">
        <authorList>
            <person name="Hejnol A."/>
        </authorList>
    </citation>
    <scope>NUCLEOTIDE SEQUENCE [LARGE SCALE GENOMIC DNA]</scope>
</reference>
<proteinExistence type="predicted"/>
<dbReference type="InterPro" id="IPR000219">
    <property type="entry name" value="DH_dom"/>
</dbReference>
<keyword evidence="4" id="KW-1185">Reference proteome</keyword>
<dbReference type="Gene3D" id="3.10.20.90">
    <property type="entry name" value="Phosphatidylinositol 3-kinase Catalytic Subunit, Chain A, domain 1"/>
    <property type="match status" value="1"/>
</dbReference>
<dbReference type="PANTHER" id="PTHR13217:SF11">
    <property type="entry name" value="PLECKSTRIN HOMOLOGY DOMAIN-CONTAINING FAMILY G MEMBER 5"/>
    <property type="match status" value="1"/>
</dbReference>
<dbReference type="OrthoDB" id="660555at2759"/>
<dbReference type="SUPFAM" id="SSF48065">
    <property type="entry name" value="DBL homology domain (DH-domain)"/>
    <property type="match status" value="1"/>
</dbReference>
<dbReference type="GO" id="GO:0005085">
    <property type="term" value="F:guanyl-nucleotide exchange factor activity"/>
    <property type="evidence" value="ECO:0007669"/>
    <property type="project" value="InterPro"/>
</dbReference>
<accession>A0A7I8VXP8</accession>
<evidence type="ECO:0000313" key="3">
    <source>
        <dbReference type="EMBL" id="CAD5121154.1"/>
    </source>
</evidence>
<dbReference type="SMART" id="SM00325">
    <property type="entry name" value="RhoGEF"/>
    <property type="match status" value="1"/>
</dbReference>
<dbReference type="InterPro" id="IPR035899">
    <property type="entry name" value="DBL_dom_sf"/>
</dbReference>
<dbReference type="EMBL" id="CAJFCJ010000014">
    <property type="protein sequence ID" value="CAD5121154.1"/>
    <property type="molecule type" value="Genomic_DNA"/>
</dbReference>
<feature type="transmembrane region" description="Helical" evidence="1">
    <location>
        <begin position="159"/>
        <end position="178"/>
    </location>
</feature>
<dbReference type="PANTHER" id="PTHR13217">
    <property type="entry name" value="PLECKSTRIN HOMOLOGY DOMAIN-CONTAINING FAMILY G MEMBER 7"/>
    <property type="match status" value="1"/>
</dbReference>
<keyword evidence="1" id="KW-1133">Transmembrane helix</keyword>
<keyword evidence="1" id="KW-0472">Membrane</keyword>
<feature type="domain" description="DH" evidence="2">
    <location>
        <begin position="246"/>
        <end position="445"/>
    </location>
</feature>
<dbReference type="InterPro" id="IPR029071">
    <property type="entry name" value="Ubiquitin-like_domsf"/>
</dbReference>
<evidence type="ECO:0000313" key="4">
    <source>
        <dbReference type="Proteomes" id="UP000549394"/>
    </source>
</evidence>
<protein>
    <submittedName>
        <fullName evidence="3">DgyrCDS9693</fullName>
    </submittedName>
</protein>